<keyword evidence="2" id="KW-0378">Hydrolase</keyword>
<proteinExistence type="inferred from homology"/>
<evidence type="ECO:0000256" key="1">
    <source>
        <dbReference type="ARBA" id="ARBA00010646"/>
    </source>
</evidence>
<dbReference type="InterPro" id="IPR002053">
    <property type="entry name" value="Glyco_hydro_25"/>
</dbReference>
<comment type="caution">
    <text evidence="4">The sequence shown here is derived from an EMBL/GenBank/DDBJ whole genome shotgun (WGS) entry which is preliminary data.</text>
</comment>
<dbReference type="Proteomes" id="UP001229409">
    <property type="component" value="Unassembled WGS sequence"/>
</dbReference>
<dbReference type="SUPFAM" id="SSF55383">
    <property type="entry name" value="Copper amine oxidase, domain N"/>
    <property type="match status" value="1"/>
</dbReference>
<dbReference type="CDD" id="cd00599">
    <property type="entry name" value="GH25_muramidase"/>
    <property type="match status" value="1"/>
</dbReference>
<sequence length="331" mass="35764">MQARKKGNAQGIDVSRYQGKIDWKAVKEDGLSFAFIKASQGKSYRDKTFIGNVQAARAAGVLVGAYHYVDDSAITPEDARKEAANFVSAINSAGGIASFDLPPVMDYESNKSGLSKAALTAVAKTFLAEVERLTGVRPIVYTYPSFIGNFSGLSDYPLWIARYSATQVPPGASGWSRWDFWQYSDGSAGGALPSGTRKVAGIAGPVDLNEFDGTADELRTRFRKKTSVPKEEPATVADGSFQINGENVSKALLFDGKTHVPLRVLANALGIPLRWDNAKKVAYLNNRKLQSVQLVEGVAYVQLRPIAESYGAEVSWDAKNKIAGLKTKGDK</sequence>
<organism evidence="4 5">
    <name type="scientific">Paenibacillus polymyxa</name>
    <name type="common">Bacillus polymyxa</name>
    <dbReference type="NCBI Taxonomy" id="1406"/>
    <lineage>
        <taxon>Bacteria</taxon>
        <taxon>Bacillati</taxon>
        <taxon>Bacillota</taxon>
        <taxon>Bacilli</taxon>
        <taxon>Bacillales</taxon>
        <taxon>Paenibacillaceae</taxon>
        <taxon>Paenibacillus</taxon>
    </lineage>
</organism>
<gene>
    <name evidence="4" type="ORF">QDS18_06465</name>
</gene>
<keyword evidence="3" id="KW-0326">Glycosidase</keyword>
<dbReference type="InterPro" id="IPR036582">
    <property type="entry name" value="Mao_N_sf"/>
</dbReference>
<dbReference type="InterPro" id="IPR018077">
    <property type="entry name" value="Glyco_hydro_fam25_subgr"/>
</dbReference>
<dbReference type="Gene3D" id="3.20.20.80">
    <property type="entry name" value="Glycosidases"/>
    <property type="match status" value="1"/>
</dbReference>
<reference evidence="4" key="1">
    <citation type="submission" date="2023-04" db="EMBL/GenBank/DDBJ databases">
        <title>Uncovering the Secrets of Slow-Growing Bacteria in Tropical Savanna Soil through Cultivation and Genomic Analysis.</title>
        <authorList>
            <person name="Goncalves O.S."/>
            <person name="Santana M.F."/>
        </authorList>
    </citation>
    <scope>NUCLEOTIDE SEQUENCE</scope>
    <source>
        <strain evidence="4">ANTI</strain>
    </source>
</reference>
<dbReference type="EMBL" id="JARVWT010000002">
    <property type="protein sequence ID" value="MDH2330504.1"/>
    <property type="molecule type" value="Genomic_DNA"/>
</dbReference>
<dbReference type="PROSITE" id="PS51904">
    <property type="entry name" value="GLYCOSYL_HYDROL_F25_2"/>
    <property type="match status" value="1"/>
</dbReference>
<dbReference type="SMART" id="SM00641">
    <property type="entry name" value="Glyco_25"/>
    <property type="match status" value="1"/>
</dbReference>
<dbReference type="AlphaFoldDB" id="A0AAP3ZWS6"/>
<evidence type="ECO:0000313" key="4">
    <source>
        <dbReference type="EMBL" id="MDH2330504.1"/>
    </source>
</evidence>
<evidence type="ECO:0000256" key="2">
    <source>
        <dbReference type="ARBA" id="ARBA00022801"/>
    </source>
</evidence>
<dbReference type="GO" id="GO:0016998">
    <property type="term" value="P:cell wall macromolecule catabolic process"/>
    <property type="evidence" value="ECO:0007669"/>
    <property type="project" value="InterPro"/>
</dbReference>
<evidence type="ECO:0000256" key="3">
    <source>
        <dbReference type="ARBA" id="ARBA00023295"/>
    </source>
</evidence>
<comment type="similarity">
    <text evidence="1">Belongs to the glycosyl hydrolase 25 family.</text>
</comment>
<dbReference type="RefSeq" id="WP_279832341.1">
    <property type="nucleotide sequence ID" value="NZ_JARVWT010000002.1"/>
</dbReference>
<dbReference type="Pfam" id="PF01183">
    <property type="entry name" value="Glyco_hydro_25"/>
    <property type="match status" value="1"/>
</dbReference>
<dbReference type="GO" id="GO:0016052">
    <property type="term" value="P:carbohydrate catabolic process"/>
    <property type="evidence" value="ECO:0007669"/>
    <property type="project" value="TreeGrafter"/>
</dbReference>
<accession>A0AAP3ZWS6</accession>
<dbReference type="SUPFAM" id="SSF51445">
    <property type="entry name" value="(Trans)glycosidases"/>
    <property type="match status" value="1"/>
</dbReference>
<dbReference type="PANTHER" id="PTHR34135:SF2">
    <property type="entry name" value="LYSOZYME"/>
    <property type="match status" value="1"/>
</dbReference>
<dbReference type="GO" id="GO:0009253">
    <property type="term" value="P:peptidoglycan catabolic process"/>
    <property type="evidence" value="ECO:0007669"/>
    <property type="project" value="InterPro"/>
</dbReference>
<dbReference type="GO" id="GO:0003796">
    <property type="term" value="F:lysozyme activity"/>
    <property type="evidence" value="ECO:0007669"/>
    <property type="project" value="InterPro"/>
</dbReference>
<name>A0AAP3ZWS6_PAEPO</name>
<dbReference type="InterPro" id="IPR017853">
    <property type="entry name" value="GH"/>
</dbReference>
<protein>
    <submittedName>
        <fullName evidence="4">GH25 family lysozyme</fullName>
    </submittedName>
</protein>
<evidence type="ECO:0000313" key="5">
    <source>
        <dbReference type="Proteomes" id="UP001229409"/>
    </source>
</evidence>
<dbReference type="PANTHER" id="PTHR34135">
    <property type="entry name" value="LYSOZYME"/>
    <property type="match status" value="1"/>
</dbReference>